<reference evidence="1" key="1">
    <citation type="submission" date="2022-02" db="EMBL/GenBank/DDBJ databases">
        <title>Towards deciphering the DNA virus diversity associated with rodent species in the families Cricetidae and Heteromyidae.</title>
        <authorList>
            <person name="Lund M."/>
            <person name="Larsen B.B."/>
            <person name="Gryseels S."/>
            <person name="Kraberger S."/>
            <person name="Rowsey D.M."/>
            <person name="Steger L."/>
            <person name="Yule K.M."/>
            <person name="Upham N.S."/>
            <person name="Worobey M."/>
            <person name="Van Doorslaer K."/>
            <person name="Varsani A."/>
        </authorList>
    </citation>
    <scope>NUCLEOTIDE SEQUENCE</scope>
    <source>
        <strain evidence="1">UA06Rod_12</strain>
    </source>
</reference>
<sequence>MNVSALTGGLLGAGLQMASQAIGYNYQKKLMALQQSYNVENWNRQNEYDLPTNQRSRLLDAGINPLFTDGSQMSSMISPVSQSTPPAGDLSRGVDAYANIMNAESQKTASMAEADYKKALTVTEDGLRDGKLDFLGLQVEFQGVKNKAERQNMAVQLYDLQNRINESLNTIAQRWKALSLEEQRTIADTALKKIQTQLAKKDLDSYSARFALELLERRANIDLLKASSRNQYAQASEHFENADRIYHDNNLLYDESNGSSYARQRVEADIDNTKASANESDFKSHWTRSNRLDDKYKPLHVESYEDGYKFFDRIYSDIISIFPF</sequence>
<dbReference type="EMBL" id="OM869591">
    <property type="protein sequence ID" value="UPW41404.1"/>
    <property type="molecule type" value="Genomic_DNA"/>
</dbReference>
<proteinExistence type="predicted"/>
<protein>
    <submittedName>
        <fullName evidence="1">DNA pilot protein</fullName>
    </submittedName>
</protein>
<name>A0A976N199_9VIRU</name>
<accession>A0A976N199</accession>
<evidence type="ECO:0000313" key="1">
    <source>
        <dbReference type="EMBL" id="UPW41404.1"/>
    </source>
</evidence>
<organism evidence="1">
    <name type="scientific">Dipodfec virus UA06Rod_12</name>
    <dbReference type="NCBI Taxonomy" id="2929316"/>
    <lineage>
        <taxon>Viruses</taxon>
        <taxon>Monodnaviria</taxon>
        <taxon>Sangervirae</taxon>
        <taxon>Phixviricota</taxon>
        <taxon>Malgrandaviricetes</taxon>
        <taxon>Petitvirales</taxon>
        <taxon>Microviridae</taxon>
    </lineage>
</organism>